<comment type="caution">
    <text evidence="6">The sequence shown here is derived from an EMBL/GenBank/DDBJ whole genome shotgun (WGS) entry which is preliminary data.</text>
</comment>
<evidence type="ECO:0000259" key="5">
    <source>
        <dbReference type="PROSITE" id="PS50943"/>
    </source>
</evidence>
<keyword evidence="4" id="KW-0732">Signal</keyword>
<dbReference type="PROSITE" id="PS50943">
    <property type="entry name" value="HTH_CROC1"/>
    <property type="match status" value="1"/>
</dbReference>
<evidence type="ECO:0000256" key="4">
    <source>
        <dbReference type="SAM" id="SignalP"/>
    </source>
</evidence>
<dbReference type="EMBL" id="SLYQ01000008">
    <property type="protein sequence ID" value="TCQ71218.1"/>
    <property type="molecule type" value="Genomic_DNA"/>
</dbReference>
<evidence type="ECO:0000313" key="6">
    <source>
        <dbReference type="EMBL" id="TCQ71218.1"/>
    </source>
</evidence>
<feature type="signal peptide" evidence="4">
    <location>
        <begin position="1"/>
        <end position="44"/>
    </location>
</feature>
<evidence type="ECO:0000256" key="1">
    <source>
        <dbReference type="ARBA" id="ARBA00022448"/>
    </source>
</evidence>
<keyword evidence="1" id="KW-0813">Transport</keyword>
<evidence type="ECO:0000256" key="3">
    <source>
        <dbReference type="ARBA" id="ARBA00023237"/>
    </source>
</evidence>
<reference evidence="6 7" key="1">
    <citation type="submission" date="2019-03" db="EMBL/GenBank/DDBJ databases">
        <title>Genomic analyses of the natural microbiome of Caenorhabditis elegans.</title>
        <authorList>
            <person name="Samuel B."/>
        </authorList>
    </citation>
    <scope>NUCLEOTIDE SEQUENCE [LARGE SCALE GENOMIC DNA]</scope>
    <source>
        <strain evidence="6 7">JUb54</strain>
    </source>
</reference>
<keyword evidence="3" id="KW-0998">Cell outer membrane</keyword>
<dbReference type="Proteomes" id="UP000295263">
    <property type="component" value="Unassembled WGS sequence"/>
</dbReference>
<dbReference type="AlphaFoldDB" id="A0ABD7QEQ1"/>
<sequence length="179" mass="19111">MSIKNKNAANHLSGRKRAAGRVLRPACGLLVFATCATAVFSAQAQPQPTQQADVQTFAIPAGDLTPALQSLASSARVILTFTPEQTRGKSTAGLQGRYGLSEAFSRLLAGSGLRQLKLGILAGIDEATASARINQYERGIHTPDFALACRLAEVLNIPACYFYTVEDDLAEVVAGWYQR</sequence>
<gene>
    <name evidence="6" type="ORF">EC841_108233</name>
</gene>
<evidence type="ECO:0000313" key="7">
    <source>
        <dbReference type="Proteomes" id="UP000295263"/>
    </source>
</evidence>
<dbReference type="InterPro" id="IPR010982">
    <property type="entry name" value="Lambda_DNA-bd_dom_sf"/>
</dbReference>
<feature type="domain" description="HTH cro/C1-type" evidence="5">
    <location>
        <begin position="133"/>
        <end position="162"/>
    </location>
</feature>
<accession>A0ABD7QEQ1</accession>
<dbReference type="Gene3D" id="1.10.260.40">
    <property type="entry name" value="lambda repressor-like DNA-binding domains"/>
    <property type="match status" value="1"/>
</dbReference>
<dbReference type="InterPro" id="IPR011662">
    <property type="entry name" value="Secretin/TonB_short_N"/>
</dbReference>
<feature type="chain" id="PRO_5044793119" description="HTH cro/C1-type domain-containing protein" evidence="4">
    <location>
        <begin position="45"/>
        <end position="179"/>
    </location>
</feature>
<proteinExistence type="predicted"/>
<dbReference type="InterPro" id="IPR001387">
    <property type="entry name" value="Cro/C1-type_HTH"/>
</dbReference>
<organism evidence="6 7">
    <name type="scientific">Raoultella ornithinolytica</name>
    <name type="common">Klebsiella ornithinolytica</name>
    <dbReference type="NCBI Taxonomy" id="54291"/>
    <lineage>
        <taxon>Bacteria</taxon>
        <taxon>Pseudomonadati</taxon>
        <taxon>Pseudomonadota</taxon>
        <taxon>Gammaproteobacteria</taxon>
        <taxon>Enterobacterales</taxon>
        <taxon>Enterobacteriaceae</taxon>
        <taxon>Klebsiella/Raoultella group</taxon>
        <taxon>Raoultella</taxon>
    </lineage>
</organism>
<dbReference type="SMART" id="SM00530">
    <property type="entry name" value="HTH_XRE"/>
    <property type="match status" value="1"/>
</dbReference>
<name>A0ABD7QEQ1_RAOOR</name>
<dbReference type="CDD" id="cd00093">
    <property type="entry name" value="HTH_XRE"/>
    <property type="match status" value="1"/>
</dbReference>
<dbReference type="SUPFAM" id="SSF47413">
    <property type="entry name" value="lambda repressor-like DNA-binding domains"/>
    <property type="match status" value="1"/>
</dbReference>
<evidence type="ECO:0000256" key="2">
    <source>
        <dbReference type="ARBA" id="ARBA00023136"/>
    </source>
</evidence>
<protein>
    <recommendedName>
        <fullName evidence="5">HTH cro/C1-type domain-containing protein</fullName>
    </recommendedName>
</protein>
<keyword evidence="2" id="KW-0472">Membrane</keyword>
<dbReference type="SMART" id="SM00965">
    <property type="entry name" value="STN"/>
    <property type="match status" value="1"/>
</dbReference>